<dbReference type="AlphaFoldDB" id="A0A9Q0QC21"/>
<dbReference type="PANTHER" id="PTHR47076:SF1">
    <property type="entry name" value="NHL DOMAIN PROTEIN"/>
    <property type="match status" value="1"/>
</dbReference>
<dbReference type="Proteomes" id="UP001151529">
    <property type="component" value="Chromosome 3"/>
</dbReference>
<reference evidence="1" key="1">
    <citation type="submission" date="2022-11" db="EMBL/GenBank/DDBJ databases">
        <authorList>
            <person name="Hyden B.L."/>
            <person name="Feng K."/>
            <person name="Yates T."/>
            <person name="Jawdy S."/>
            <person name="Smart L.B."/>
            <person name="Muchero W."/>
        </authorList>
    </citation>
    <scope>NUCLEOTIDE SEQUENCE</scope>
    <source>
        <tissue evidence="1">Shoot tip</tissue>
    </source>
</reference>
<gene>
    <name evidence="1" type="ORF">OIU85_029754</name>
</gene>
<comment type="caution">
    <text evidence="1">The sequence shown here is derived from an EMBL/GenBank/DDBJ whole genome shotgun (WGS) entry which is preliminary data.</text>
</comment>
<keyword evidence="2" id="KW-1185">Reference proteome</keyword>
<accession>A0A9Q0QC21</accession>
<evidence type="ECO:0000313" key="1">
    <source>
        <dbReference type="EMBL" id="KAJ6703857.1"/>
    </source>
</evidence>
<proteinExistence type="predicted"/>
<protein>
    <submittedName>
        <fullName evidence="1">NHL DOMAIN PROTEIN</fullName>
    </submittedName>
</protein>
<dbReference type="PANTHER" id="PTHR47076">
    <property type="entry name" value="NHL DOMAIN PROTEIN"/>
    <property type="match status" value="1"/>
</dbReference>
<name>A0A9Q0QC21_SALVM</name>
<reference evidence="1" key="2">
    <citation type="journal article" date="2023" name="Int. J. Mol. Sci.">
        <title>De Novo Assembly and Annotation of 11 Diverse Shrub Willow (Salix) Genomes Reveals Novel Gene Organization in Sex-Linked Regions.</title>
        <authorList>
            <person name="Hyden B."/>
            <person name="Feng K."/>
            <person name="Yates T.B."/>
            <person name="Jawdy S."/>
            <person name="Cereghino C."/>
            <person name="Smart L.B."/>
            <person name="Muchero W."/>
        </authorList>
    </citation>
    <scope>NUCLEOTIDE SEQUENCE [LARGE SCALE GENOMIC DNA]</scope>
    <source>
        <tissue evidence="1">Shoot tip</tissue>
    </source>
</reference>
<dbReference type="OrthoDB" id="1723198at2759"/>
<sequence length="173" mass="19584">METTSAVEFERSGLDVTAPRCFPSSYGNSDDIHELGFAKRGCCWIPFLTTDRPSSSSCIIGSDFWQRIKPVDCAANGESWWFQGWMKIREWSELVAGPKWKTFLRRFNKKPGGGNPPYGKFQYDPSSYALNFDEGAKLYEDNDLLGRGFSSRFSLPPSCKSSMDFDREGLLIT</sequence>
<dbReference type="EMBL" id="JAPFFL010000009">
    <property type="protein sequence ID" value="KAJ6703857.1"/>
    <property type="molecule type" value="Genomic_DNA"/>
</dbReference>
<evidence type="ECO:0000313" key="2">
    <source>
        <dbReference type="Proteomes" id="UP001151529"/>
    </source>
</evidence>
<organism evidence="1 2">
    <name type="scientific">Salix viminalis</name>
    <name type="common">Common osier</name>
    <name type="synonym">Basket willow</name>
    <dbReference type="NCBI Taxonomy" id="40686"/>
    <lineage>
        <taxon>Eukaryota</taxon>
        <taxon>Viridiplantae</taxon>
        <taxon>Streptophyta</taxon>
        <taxon>Embryophyta</taxon>
        <taxon>Tracheophyta</taxon>
        <taxon>Spermatophyta</taxon>
        <taxon>Magnoliopsida</taxon>
        <taxon>eudicotyledons</taxon>
        <taxon>Gunneridae</taxon>
        <taxon>Pentapetalae</taxon>
        <taxon>rosids</taxon>
        <taxon>fabids</taxon>
        <taxon>Malpighiales</taxon>
        <taxon>Salicaceae</taxon>
        <taxon>Saliceae</taxon>
        <taxon>Salix</taxon>
    </lineage>
</organism>